<protein>
    <submittedName>
        <fullName evidence="1">Uncharacterized protein</fullName>
    </submittedName>
</protein>
<organism evidence="1 2">
    <name type="scientific">Streptococcus agalactiae</name>
    <dbReference type="NCBI Taxonomy" id="1311"/>
    <lineage>
        <taxon>Bacteria</taxon>
        <taxon>Bacillati</taxon>
        <taxon>Bacillota</taxon>
        <taxon>Bacilli</taxon>
        <taxon>Lactobacillales</taxon>
        <taxon>Streptococcaceae</taxon>
        <taxon>Streptococcus</taxon>
    </lineage>
</organism>
<dbReference type="Proteomes" id="UP000035346">
    <property type="component" value="Unassembled WGS sequence"/>
</dbReference>
<evidence type="ECO:0000313" key="1">
    <source>
        <dbReference type="EMBL" id="KLL36084.1"/>
    </source>
</evidence>
<dbReference type="RefSeq" id="WP_001008174.1">
    <property type="nucleotide sequence ID" value="NZ_CP038809.1"/>
</dbReference>
<sequence length="145" mass="16973">MNEYQENQLLIILSDFIPLMDGDFIQGISPEAKDLTRQTVLEQLRADKELLNKEDTSLVSWQEENIQLLETISDEDFQAVVNEKIMMTEIQIGQSLFQPLNENQLELLSKHLKSQEETVSEKESHLEEKAKRKPSLFKKMLRQLR</sequence>
<evidence type="ECO:0000313" key="2">
    <source>
        <dbReference type="Proteomes" id="UP000035346"/>
    </source>
</evidence>
<dbReference type="EMBL" id="LBKL01000087">
    <property type="protein sequence ID" value="KLL36084.1"/>
    <property type="molecule type" value="Genomic_DNA"/>
</dbReference>
<name>A0A0H1HX35_STRAG</name>
<comment type="caution">
    <text evidence="1">The sequence shown here is derived from an EMBL/GenBank/DDBJ whole genome shotgun (WGS) entry which is preliminary data.</text>
</comment>
<accession>A0A0H1HX35</accession>
<proteinExistence type="predicted"/>
<gene>
    <name evidence="1" type="ORF">WA04_09445</name>
</gene>
<reference evidence="1 2" key="1">
    <citation type="journal article" date="2015" name="PLoS ONE">
        <title>Genomic analysis reveals the molecular basis for capsule loss in the group B streptococcus population.</title>
        <authorList>
            <consortium name="DEVANI Consortium"/>
            <person name="Rosini R."/>
            <person name="Campisi E."/>
            <person name="De Chiara M."/>
            <person name="Tettelin H."/>
            <person name="Rinaudo D."/>
            <person name="Toniolo C."/>
            <person name="Metruccio M."/>
            <person name="Guidotti S."/>
            <person name="Sorensen U.B."/>
            <person name="Kilian M."/>
            <person name="Ramirez M."/>
            <person name="Janulczyk R."/>
            <person name="Donati C."/>
            <person name="Grandi G."/>
            <person name="Margarit I."/>
        </authorList>
    </citation>
    <scope>NUCLEOTIDE SEQUENCE [LARGE SCALE GENOMIC DNA]</scope>
    <source>
        <strain evidence="1 2">DK-B-USS-215</strain>
    </source>
</reference>
<dbReference type="AlphaFoldDB" id="A0A0H1HX35"/>